<keyword evidence="3" id="KW-1185">Reference proteome</keyword>
<dbReference type="AlphaFoldDB" id="A0A2P6U438"/>
<organism evidence="2 3">
    <name type="scientific">Chlorella sorokiniana</name>
    <name type="common">Freshwater green alga</name>
    <dbReference type="NCBI Taxonomy" id="3076"/>
    <lineage>
        <taxon>Eukaryota</taxon>
        <taxon>Viridiplantae</taxon>
        <taxon>Chlorophyta</taxon>
        <taxon>core chlorophytes</taxon>
        <taxon>Trebouxiophyceae</taxon>
        <taxon>Chlorellales</taxon>
        <taxon>Chlorellaceae</taxon>
        <taxon>Chlorella clade</taxon>
        <taxon>Chlorella</taxon>
    </lineage>
</organism>
<protein>
    <submittedName>
        <fullName evidence="2">Ferredoxin</fullName>
    </submittedName>
</protein>
<feature type="transmembrane region" description="Helical" evidence="1">
    <location>
        <begin position="16"/>
        <end position="36"/>
    </location>
</feature>
<keyword evidence="1" id="KW-0812">Transmembrane</keyword>
<proteinExistence type="predicted"/>
<dbReference type="EMBL" id="LHPG02000001">
    <property type="protein sequence ID" value="PRW61066.1"/>
    <property type="molecule type" value="Genomic_DNA"/>
</dbReference>
<sequence>MSSACGGLSSLDSLPFLIGKGVGIMVAAVLRAAAALPWRRADPLRLRALPAVLLVELLAHWTGAVIAQQAWVIRCSLPGAATITAWAHGGLAADGLIEGQAVLPALRDLAWLTFGTTFIELGMFKLAASFKR</sequence>
<accession>A0A2P6U438</accession>
<evidence type="ECO:0000313" key="2">
    <source>
        <dbReference type="EMBL" id="PRW61066.1"/>
    </source>
</evidence>
<reference evidence="2 3" key="1">
    <citation type="journal article" date="2018" name="Plant J.">
        <title>Genome sequences of Chlorella sorokiniana UTEX 1602 and Micractinium conductrix SAG 241.80: implications to maltose excretion by a green alga.</title>
        <authorList>
            <person name="Arriola M.B."/>
            <person name="Velmurugan N."/>
            <person name="Zhang Y."/>
            <person name="Plunkett M.H."/>
            <person name="Hondzo H."/>
            <person name="Barney B.M."/>
        </authorList>
    </citation>
    <scope>NUCLEOTIDE SEQUENCE [LARGE SCALE GENOMIC DNA]</scope>
    <source>
        <strain evidence="3">UTEX 1602</strain>
    </source>
</reference>
<dbReference type="Proteomes" id="UP000239899">
    <property type="component" value="Unassembled WGS sequence"/>
</dbReference>
<evidence type="ECO:0000313" key="3">
    <source>
        <dbReference type="Proteomes" id="UP000239899"/>
    </source>
</evidence>
<keyword evidence="1" id="KW-0472">Membrane</keyword>
<name>A0A2P6U438_CHLSO</name>
<evidence type="ECO:0000256" key="1">
    <source>
        <dbReference type="SAM" id="Phobius"/>
    </source>
</evidence>
<keyword evidence="1" id="KW-1133">Transmembrane helix</keyword>
<gene>
    <name evidence="2" type="ORF">C2E21_0172</name>
</gene>
<comment type="caution">
    <text evidence="2">The sequence shown here is derived from an EMBL/GenBank/DDBJ whole genome shotgun (WGS) entry which is preliminary data.</text>
</comment>